<dbReference type="InterPro" id="IPR036249">
    <property type="entry name" value="Thioredoxin-like_sf"/>
</dbReference>
<evidence type="ECO:0000313" key="2">
    <source>
        <dbReference type="EMBL" id="CAJ1394982.1"/>
    </source>
</evidence>
<feature type="domain" description="Thioredoxin" evidence="1">
    <location>
        <begin position="49"/>
        <end position="196"/>
    </location>
</feature>
<gene>
    <name evidence="2" type="ORF">EVOR1521_LOCUS19526</name>
</gene>
<name>A0AA36IVX8_9DINO</name>
<evidence type="ECO:0000313" key="3">
    <source>
        <dbReference type="Proteomes" id="UP001178507"/>
    </source>
</evidence>
<evidence type="ECO:0000259" key="1">
    <source>
        <dbReference type="PROSITE" id="PS51352"/>
    </source>
</evidence>
<dbReference type="EMBL" id="CAUJNA010003005">
    <property type="protein sequence ID" value="CAJ1394982.1"/>
    <property type="molecule type" value="Genomic_DNA"/>
</dbReference>
<dbReference type="PROSITE" id="PS51352">
    <property type="entry name" value="THIOREDOXIN_2"/>
    <property type="match status" value="1"/>
</dbReference>
<proteinExistence type="predicted"/>
<comment type="caution">
    <text evidence="2">The sequence shown here is derived from an EMBL/GenBank/DDBJ whole genome shotgun (WGS) entry which is preliminary data.</text>
</comment>
<dbReference type="SUPFAM" id="SSF52833">
    <property type="entry name" value="Thioredoxin-like"/>
    <property type="match status" value="2"/>
</dbReference>
<sequence length="273" mass="30007">VGPTLRALSDAGYTMAQWVGDHLHLSGDSKGDFFQDHRTADHLHKFVESHLPDAGPSVAAPKVGKLDGQMEKVQPEVQPVVAAAAAPPDTEAWGGGRMVEFFAQSCPHCQHLEPVWKDASSKWLADHQEANNVKWEQKECYGGDWGEGKDHDECMKEGIHSFPTIRFYSKSGNKFANFTEERSPERLLGFAASHSAAPERVAPLEETRGVAAASAPMAAVPPAGVKVVEYVAKSCPHCQHMEPVWKQLQSKKDVLWEQKECFAEGWAPGKDLE</sequence>
<accession>A0AA36IVX8</accession>
<dbReference type="Proteomes" id="UP001178507">
    <property type="component" value="Unassembled WGS sequence"/>
</dbReference>
<dbReference type="GO" id="GO:0005783">
    <property type="term" value="C:endoplasmic reticulum"/>
    <property type="evidence" value="ECO:0007669"/>
    <property type="project" value="TreeGrafter"/>
</dbReference>
<dbReference type="Gene3D" id="3.40.30.10">
    <property type="entry name" value="Glutaredoxin"/>
    <property type="match status" value="2"/>
</dbReference>
<dbReference type="GO" id="GO:0006457">
    <property type="term" value="P:protein folding"/>
    <property type="evidence" value="ECO:0007669"/>
    <property type="project" value="TreeGrafter"/>
</dbReference>
<dbReference type="PANTHER" id="PTHR45672">
    <property type="entry name" value="PROTEIN DISULFIDE-ISOMERASE C17H9.14C-RELATED"/>
    <property type="match status" value="1"/>
</dbReference>
<dbReference type="GO" id="GO:0003756">
    <property type="term" value="F:protein disulfide isomerase activity"/>
    <property type="evidence" value="ECO:0007669"/>
    <property type="project" value="TreeGrafter"/>
</dbReference>
<dbReference type="Pfam" id="PF00085">
    <property type="entry name" value="Thioredoxin"/>
    <property type="match status" value="1"/>
</dbReference>
<dbReference type="InterPro" id="IPR013766">
    <property type="entry name" value="Thioredoxin_domain"/>
</dbReference>
<dbReference type="AlphaFoldDB" id="A0AA36IVX8"/>
<feature type="non-terminal residue" evidence="2">
    <location>
        <position position="273"/>
    </location>
</feature>
<feature type="non-terminal residue" evidence="2">
    <location>
        <position position="1"/>
    </location>
</feature>
<reference evidence="2" key="1">
    <citation type="submission" date="2023-08" db="EMBL/GenBank/DDBJ databases">
        <authorList>
            <person name="Chen Y."/>
            <person name="Shah S."/>
            <person name="Dougan E. K."/>
            <person name="Thang M."/>
            <person name="Chan C."/>
        </authorList>
    </citation>
    <scope>NUCLEOTIDE SEQUENCE</scope>
</reference>
<keyword evidence="3" id="KW-1185">Reference proteome</keyword>
<dbReference type="CDD" id="cd02961">
    <property type="entry name" value="PDI_a_family"/>
    <property type="match status" value="1"/>
</dbReference>
<protein>
    <recommendedName>
        <fullName evidence="1">Thioredoxin domain-containing protein</fullName>
    </recommendedName>
</protein>
<organism evidence="2 3">
    <name type="scientific">Effrenium voratum</name>
    <dbReference type="NCBI Taxonomy" id="2562239"/>
    <lineage>
        <taxon>Eukaryota</taxon>
        <taxon>Sar</taxon>
        <taxon>Alveolata</taxon>
        <taxon>Dinophyceae</taxon>
        <taxon>Suessiales</taxon>
        <taxon>Symbiodiniaceae</taxon>
        <taxon>Effrenium</taxon>
    </lineage>
</organism>
<dbReference type="InterPro" id="IPR051063">
    <property type="entry name" value="PDI"/>
</dbReference>